<protein>
    <recommendedName>
        <fullName evidence="4">Cytotoxic translational repressor of toxin-antitoxin stability system</fullName>
    </recommendedName>
</protein>
<dbReference type="PANTHER" id="PTHR35601">
    <property type="entry name" value="TOXIN RELE"/>
    <property type="match status" value="1"/>
</dbReference>
<evidence type="ECO:0008006" key="4">
    <source>
        <dbReference type="Google" id="ProtNLM"/>
    </source>
</evidence>
<dbReference type="AlphaFoldDB" id="A0A7D6BLH4"/>
<reference evidence="3" key="1">
    <citation type="submission" date="2020-07" db="EMBL/GenBank/DDBJ databases">
        <title>Metabolic diversity and evolutionary history of the archaeal phylum ###Micrarchaeota### uncovered from a freshwater lake metagenome.</title>
        <authorList>
            <person name="Kadnikov V.V."/>
            <person name="Savvichev A.S."/>
            <person name="Mardanov A.V."/>
            <person name="Beletsky A.V."/>
            <person name="Chupakov A.V."/>
            <person name="Kokryatskaya N.M."/>
            <person name="Pimenov N.V."/>
            <person name="Ravin N.V."/>
        </authorList>
    </citation>
    <scope>NUCLEOTIDE SEQUENCE [LARGE SCALE GENOMIC DNA]</scope>
</reference>
<dbReference type="PANTHER" id="PTHR35601:SF1">
    <property type="entry name" value="TOXIN RELE"/>
    <property type="match status" value="1"/>
</dbReference>
<dbReference type="Pfam" id="PF05016">
    <property type="entry name" value="ParE_toxin"/>
    <property type="match status" value="1"/>
</dbReference>
<dbReference type="EMBL" id="CP058998">
    <property type="protein sequence ID" value="QLJ52796.1"/>
    <property type="molecule type" value="Genomic_DNA"/>
</dbReference>
<evidence type="ECO:0000313" key="3">
    <source>
        <dbReference type="Proteomes" id="UP000510821"/>
    </source>
</evidence>
<dbReference type="KEGG" id="flt:Sv326_0621"/>
<accession>A0A7D6BLH4</accession>
<dbReference type="InterPro" id="IPR035093">
    <property type="entry name" value="RelE/ParE_toxin_dom_sf"/>
</dbReference>
<evidence type="ECO:0000313" key="2">
    <source>
        <dbReference type="EMBL" id="QLJ52796.1"/>
    </source>
</evidence>
<dbReference type="InterPro" id="IPR007712">
    <property type="entry name" value="RelE/ParE_toxin"/>
</dbReference>
<name>A0A7D6BLH4_FERL1</name>
<dbReference type="SUPFAM" id="SSF143011">
    <property type="entry name" value="RelE-like"/>
    <property type="match status" value="1"/>
</dbReference>
<dbReference type="Gene3D" id="3.30.2310.20">
    <property type="entry name" value="RelE-like"/>
    <property type="match status" value="1"/>
</dbReference>
<organism evidence="2 3">
    <name type="scientific">Fermentimicrarchaeum limneticum</name>
    <dbReference type="NCBI Taxonomy" id="2795018"/>
    <lineage>
        <taxon>Archaea</taxon>
        <taxon>Candidatus Micrarchaeota</taxon>
        <taxon>Candidatus Fermentimicrarchaeales</taxon>
        <taxon>Candidatus Fermentimicrarchaeaceae</taxon>
        <taxon>Candidatus Fermentimicrarchaeum</taxon>
    </lineage>
</organism>
<proteinExistence type="predicted"/>
<gene>
    <name evidence="2" type="ORF">Sv326_0621</name>
</gene>
<dbReference type="Proteomes" id="UP000510821">
    <property type="component" value="Chromosome"/>
</dbReference>
<sequence length="83" mass="9918">MPYEVVWTRRAQRSLSSLDKVAVSRIIRKVEEIRDSPHLFLDRLVSVKIWKLRVGDYRVFIDLDEAGKKLYVIDLGRRKKVYK</sequence>
<evidence type="ECO:0000256" key="1">
    <source>
        <dbReference type="ARBA" id="ARBA00022649"/>
    </source>
</evidence>
<keyword evidence="1" id="KW-1277">Toxin-antitoxin system</keyword>